<evidence type="ECO:0000313" key="2">
    <source>
        <dbReference type="Proteomes" id="UP000634667"/>
    </source>
</evidence>
<dbReference type="InterPro" id="IPR006905">
    <property type="entry name" value="Flavin_halogenase"/>
</dbReference>
<evidence type="ECO:0000313" key="1">
    <source>
        <dbReference type="EMBL" id="GGW52521.1"/>
    </source>
</evidence>
<dbReference type="RefSeq" id="WP_189480308.1">
    <property type="nucleotide sequence ID" value="NZ_BMYR01000002.1"/>
</dbReference>
<dbReference type="Proteomes" id="UP000634667">
    <property type="component" value="Unassembled WGS sequence"/>
</dbReference>
<dbReference type="InterPro" id="IPR033856">
    <property type="entry name" value="Trp_halogen"/>
</dbReference>
<dbReference type="Pfam" id="PF04820">
    <property type="entry name" value="Trp_halogenase"/>
    <property type="match status" value="1"/>
</dbReference>
<sequence length="528" mass="59179">MLKQRIVILGGGTAGWMAAAALSRFLPSQQYSICLVESEQIGTVGVGEATIPHIRHFNQWVGIEEAEFMQATGATYKLAIRFQGWGTANSDYYHPFGVSGDMLNDLPFHQVWWWLQQQHQPTYPFDHYSFAVQLAQQKRFRFPSTDIADVASSFNYAYQLDAGKYAMLLRQHATAQGVSRIEGKVQQVLQQPNGDISELVLEQGMRLKGDFFIDCSGFSALLIGQTLQTPFENWQQWLPCDRALAMPSAADVDPAPYTLSKTMAAGWRWRIPLQHRTGNGLVYASAFLADDAAEQHLVQEVNETGFAGASIKALRFTTGRRQQSWRHNCVAIGLAAGFLEPLESTSLHLIQLALEKLLLYFPVHTAGQSIVSTSERDAFNDQMATEYQRVRDFLILHYKVNTRSEPFWQYCAHMSLPDSLQQRLALFQESGQLVAYRQGLFQPASWLAVLLGQGARPNETDFRLQAAASAPYSAWLQQYYQHLKMQAGQSPSHRQALDNSSRSSNAPPVHSLYGYREASAAGGRVCVR</sequence>
<dbReference type="PANTHER" id="PTHR43747:SF4">
    <property type="entry name" value="FLAVIN-DEPENDENT TRYPTOPHAN HALOGENASE"/>
    <property type="match status" value="1"/>
</dbReference>
<dbReference type="InterPro" id="IPR036188">
    <property type="entry name" value="FAD/NAD-bd_sf"/>
</dbReference>
<keyword evidence="2" id="KW-1185">Reference proteome</keyword>
<comment type="caution">
    <text evidence="1">The sequence shown here is derived from an EMBL/GenBank/DDBJ whole genome shotgun (WGS) entry which is preliminary data.</text>
</comment>
<dbReference type="Gene3D" id="3.50.50.60">
    <property type="entry name" value="FAD/NAD(P)-binding domain"/>
    <property type="match status" value="1"/>
</dbReference>
<dbReference type="PIRSF" id="PIRSF011396">
    <property type="entry name" value="Trp_halogenase"/>
    <property type="match status" value="1"/>
</dbReference>
<dbReference type="SUPFAM" id="SSF51905">
    <property type="entry name" value="FAD/NAD(P)-binding domain"/>
    <property type="match status" value="1"/>
</dbReference>
<dbReference type="EMBL" id="BMYR01000002">
    <property type="protein sequence ID" value="GGW52521.1"/>
    <property type="molecule type" value="Genomic_DNA"/>
</dbReference>
<accession>A0ABQ2WGY0</accession>
<name>A0ABQ2WGY0_9ALTE</name>
<dbReference type="PANTHER" id="PTHR43747">
    <property type="entry name" value="FAD-BINDING PROTEIN"/>
    <property type="match status" value="1"/>
</dbReference>
<reference evidence="2" key="1">
    <citation type="journal article" date="2019" name="Int. J. Syst. Evol. Microbiol.">
        <title>The Global Catalogue of Microorganisms (GCM) 10K type strain sequencing project: providing services to taxonomists for standard genome sequencing and annotation.</title>
        <authorList>
            <consortium name="The Broad Institute Genomics Platform"/>
            <consortium name="The Broad Institute Genome Sequencing Center for Infectious Disease"/>
            <person name="Wu L."/>
            <person name="Ma J."/>
        </authorList>
    </citation>
    <scope>NUCLEOTIDE SEQUENCE [LARGE SCALE GENOMIC DNA]</scope>
    <source>
        <strain evidence="2">KCTC 23723</strain>
    </source>
</reference>
<protein>
    <submittedName>
        <fullName evidence="1">Tryptophan halogenase</fullName>
    </submittedName>
</protein>
<gene>
    <name evidence="1" type="ORF">GCM10008111_05700</name>
</gene>
<dbReference type="InterPro" id="IPR050816">
    <property type="entry name" value="Flavin-dep_Halogenase_NPB"/>
</dbReference>
<proteinExistence type="predicted"/>
<organism evidence="1 2">
    <name type="scientific">Alishewanella tabrizica</name>
    <dbReference type="NCBI Taxonomy" id="671278"/>
    <lineage>
        <taxon>Bacteria</taxon>
        <taxon>Pseudomonadati</taxon>
        <taxon>Pseudomonadota</taxon>
        <taxon>Gammaproteobacteria</taxon>
        <taxon>Alteromonadales</taxon>
        <taxon>Alteromonadaceae</taxon>
        <taxon>Alishewanella</taxon>
    </lineage>
</organism>